<proteinExistence type="inferred from homology"/>
<name>A0ABZ1D749_9TREE</name>
<comment type="similarity">
    <text evidence="1">Belongs to the protein kinase superfamily. ADCK protein kinase family.</text>
</comment>
<organism evidence="7 8">
    <name type="scientific">Kwoniella shivajii</name>
    <dbReference type="NCBI Taxonomy" id="564305"/>
    <lineage>
        <taxon>Eukaryota</taxon>
        <taxon>Fungi</taxon>
        <taxon>Dikarya</taxon>
        <taxon>Basidiomycota</taxon>
        <taxon>Agaricomycotina</taxon>
        <taxon>Tremellomycetes</taxon>
        <taxon>Tremellales</taxon>
        <taxon>Cryptococcaceae</taxon>
        <taxon>Kwoniella</taxon>
    </lineage>
</organism>
<feature type="compositionally biased region" description="Basic and acidic residues" evidence="5">
    <location>
        <begin position="194"/>
        <end position="206"/>
    </location>
</feature>
<keyword evidence="2" id="KW-0808">Transferase</keyword>
<evidence type="ECO:0000256" key="4">
    <source>
        <dbReference type="ARBA" id="ARBA00022840"/>
    </source>
</evidence>
<evidence type="ECO:0000256" key="2">
    <source>
        <dbReference type="ARBA" id="ARBA00022679"/>
    </source>
</evidence>
<dbReference type="SUPFAM" id="SSF56112">
    <property type="entry name" value="Protein kinase-like (PK-like)"/>
    <property type="match status" value="1"/>
</dbReference>
<dbReference type="EMBL" id="CP141889">
    <property type="protein sequence ID" value="WRT69437.1"/>
    <property type="molecule type" value="Genomic_DNA"/>
</dbReference>
<feature type="compositionally biased region" description="Basic and acidic residues" evidence="5">
    <location>
        <begin position="241"/>
        <end position="251"/>
    </location>
</feature>
<dbReference type="InterPro" id="IPR011009">
    <property type="entry name" value="Kinase-like_dom_sf"/>
</dbReference>
<reference evidence="7 8" key="1">
    <citation type="submission" date="2024-01" db="EMBL/GenBank/DDBJ databases">
        <title>Comparative genomics of Cryptococcus and Kwoniella reveals pathogenesis evolution and contrasting modes of karyotype evolution via chromosome fusion or intercentromeric recombination.</title>
        <authorList>
            <person name="Coelho M.A."/>
            <person name="David-Palma M."/>
            <person name="Shea T."/>
            <person name="Bowers K."/>
            <person name="McGinley-Smith S."/>
            <person name="Mohammad A.W."/>
            <person name="Gnirke A."/>
            <person name="Yurkov A.M."/>
            <person name="Nowrousian M."/>
            <person name="Sun S."/>
            <person name="Cuomo C.A."/>
            <person name="Heitman J."/>
        </authorList>
    </citation>
    <scope>NUCLEOTIDE SEQUENCE [LARGE SCALE GENOMIC DNA]</scope>
    <source>
        <strain evidence="7">CBS 11374</strain>
    </source>
</reference>
<keyword evidence="3" id="KW-0547">Nucleotide-binding</keyword>
<feature type="compositionally biased region" description="Pro residues" evidence="5">
    <location>
        <begin position="85"/>
        <end position="94"/>
    </location>
</feature>
<dbReference type="GeneID" id="87958553"/>
<feature type="compositionally biased region" description="Basic and acidic residues" evidence="5">
    <location>
        <begin position="164"/>
        <end position="181"/>
    </location>
</feature>
<feature type="compositionally biased region" description="Basic and acidic residues" evidence="5">
    <location>
        <begin position="95"/>
        <end position="106"/>
    </location>
</feature>
<dbReference type="InterPro" id="IPR034646">
    <property type="entry name" value="ADCK3_dom"/>
</dbReference>
<dbReference type="RefSeq" id="XP_062794176.1">
    <property type="nucleotide sequence ID" value="XM_062938125.1"/>
</dbReference>
<evidence type="ECO:0000256" key="5">
    <source>
        <dbReference type="SAM" id="MobiDB-lite"/>
    </source>
</evidence>
<feature type="region of interest" description="Disordered" evidence="5">
    <location>
        <begin position="80"/>
        <end position="272"/>
    </location>
</feature>
<dbReference type="CDD" id="cd13970">
    <property type="entry name" value="ABC1_ADCK3"/>
    <property type="match status" value="1"/>
</dbReference>
<evidence type="ECO:0000256" key="3">
    <source>
        <dbReference type="ARBA" id="ARBA00022741"/>
    </source>
</evidence>
<evidence type="ECO:0000313" key="8">
    <source>
        <dbReference type="Proteomes" id="UP001329825"/>
    </source>
</evidence>
<evidence type="ECO:0000256" key="1">
    <source>
        <dbReference type="ARBA" id="ARBA00009670"/>
    </source>
</evidence>
<feature type="compositionally biased region" description="Low complexity" evidence="5">
    <location>
        <begin position="182"/>
        <end position="193"/>
    </location>
</feature>
<keyword evidence="4" id="KW-0067">ATP-binding</keyword>
<protein>
    <recommendedName>
        <fullName evidence="6">ABC1 atypical kinase-like domain-containing protein</fullName>
    </recommendedName>
</protein>
<sequence>MLSAAIRVIARSATIQLEEIAALSATSSNSNKGKGKAVDQPIETLTESSERCKAEYTGSTLTAHLAEFCEDRLSPLDRLIHQAPRSPPPPAPPTHPDRHIEAEQSRTKGISPSAPAPVKRYKPMIGNSYSKPPTTHPPNSVGSSLDELIRNSPRTPPPPAPSTHPDRHIEAELSRNKRKDASSSTSSITLIRSNIERQRVEKEKKINRPKPKSIGDKGGLSLDQLIRNSPHTLPPAAPSTHPDRKIEKESATKPGNLEPIPKSSPPPQEVRPDVMEAVKPNSETPKPLEDVKSDMVKDVNIILENSNPPKEQLATSPLLSEAATTADPIDTVDGIENLGADPTTIKSQIDEDDIPVVLRASKVPSSRLGRLFHYGSLAASLSIGAASESIRRTTGGTKNSGSVFMSDANIRRLVATLGRMRGAALKLGQFMSIQDNHMLPPEIEKVLQQVQAHANYMPDWQMEKVMREEFGSEWQSLFSSFDRTPIASASIGQVHRATLASDSTAVAVKIQFPGVASSIESDLNNLSLLLRSSALLPKGLYLQNTIAVMRRELQDECDYVKEASAGRRFEDFLKDDTYFDVPKVIEEATTGKILTTQWMDGKPLSRVKGLSQETRDRIGTNILRLCLMELFQFRFMQTDPNWANFLYTTTNSVGPNGEGIQLIDFGASREYTKEFMDGWYRLLKSCLEGDRVKMKEESLSLGYLTGEENDVMVEAHLDSMALVASPFSYPGKYPFAQQTITDSIRGLIPIMLKHRLTPPPQETYSLNRKLSGAFLMCAKLGANVDCTKLWEDVVGGYKEG</sequence>
<dbReference type="Pfam" id="PF03109">
    <property type="entry name" value="ABC1"/>
    <property type="match status" value="1"/>
</dbReference>
<feature type="domain" description="ABC1 atypical kinase-like" evidence="6">
    <location>
        <begin position="450"/>
        <end position="697"/>
    </location>
</feature>
<dbReference type="InterPro" id="IPR004147">
    <property type="entry name" value="ABC1_dom"/>
</dbReference>
<dbReference type="Proteomes" id="UP001329825">
    <property type="component" value="Chromosome 9"/>
</dbReference>
<dbReference type="InterPro" id="IPR051409">
    <property type="entry name" value="Atypical_kinase_ADCK"/>
</dbReference>
<accession>A0ABZ1D749</accession>
<keyword evidence="8" id="KW-1185">Reference proteome</keyword>
<gene>
    <name evidence="7" type="ORF">IL334_006423</name>
</gene>
<dbReference type="PANTHER" id="PTHR43851:SF3">
    <property type="entry name" value="COENZYME Q8"/>
    <property type="match status" value="1"/>
</dbReference>
<dbReference type="PANTHER" id="PTHR43851">
    <property type="match status" value="1"/>
</dbReference>
<evidence type="ECO:0000313" key="7">
    <source>
        <dbReference type="EMBL" id="WRT69437.1"/>
    </source>
</evidence>
<feature type="compositionally biased region" description="Polar residues" evidence="5">
    <location>
        <begin position="127"/>
        <end position="143"/>
    </location>
</feature>
<evidence type="ECO:0000259" key="6">
    <source>
        <dbReference type="Pfam" id="PF03109"/>
    </source>
</evidence>